<dbReference type="Pfam" id="PF12048">
    <property type="entry name" value="DUF3530"/>
    <property type="match status" value="2"/>
</dbReference>
<keyword evidence="3" id="KW-1185">Reference proteome</keyword>
<gene>
    <name evidence="2" type="ORF">NP596_03745</name>
</gene>
<keyword evidence="1" id="KW-0732">Signal</keyword>
<evidence type="ECO:0000313" key="2">
    <source>
        <dbReference type="EMBL" id="MCQ8127563.1"/>
    </source>
</evidence>
<reference evidence="2 3" key="1">
    <citation type="submission" date="2022-07" db="EMBL/GenBank/DDBJ databases">
        <title>Methylomonas rivi sp. nov., Methylomonas rosea sp. nov., Methylomonas aureus sp. nov. and Methylomonas subterranea sp. nov., four novel methanotrophs isolated from a freshwater creek and the deep terrestrial subsurface.</title>
        <authorList>
            <person name="Abin C."/>
            <person name="Sankaranarayanan K."/>
            <person name="Garner C."/>
            <person name="Sindelar R."/>
            <person name="Kotary K."/>
            <person name="Garner R."/>
            <person name="Barclay S."/>
            <person name="Lawson P."/>
            <person name="Krumholz L."/>
        </authorList>
    </citation>
    <scope>NUCLEOTIDE SEQUENCE [LARGE SCALE GENOMIC DNA]</scope>
    <source>
        <strain evidence="2 3">WSC-6</strain>
    </source>
</reference>
<comment type="caution">
    <text evidence="2">The sequence shown here is derived from an EMBL/GenBank/DDBJ whole genome shotgun (WGS) entry which is preliminary data.</text>
</comment>
<dbReference type="Proteomes" id="UP001524586">
    <property type="component" value="Unassembled WGS sequence"/>
</dbReference>
<accession>A0ABT1U1W8</accession>
<evidence type="ECO:0000256" key="1">
    <source>
        <dbReference type="SAM" id="SignalP"/>
    </source>
</evidence>
<dbReference type="InterPro" id="IPR029058">
    <property type="entry name" value="AB_hydrolase_fold"/>
</dbReference>
<dbReference type="Gene3D" id="3.40.50.1820">
    <property type="entry name" value="alpha/beta hydrolase"/>
    <property type="match status" value="1"/>
</dbReference>
<keyword evidence="2" id="KW-0378">Hydrolase</keyword>
<dbReference type="EMBL" id="JANIBK010000011">
    <property type="protein sequence ID" value="MCQ8127563.1"/>
    <property type="molecule type" value="Genomic_DNA"/>
</dbReference>
<dbReference type="InterPro" id="IPR022529">
    <property type="entry name" value="DUF3530"/>
</dbReference>
<sequence>MRLRLLGLLMLSVAMGAVQAGNRQRELDYANGLQQSAGQSGGVWLTSGGQPFFALFTEAEKTDNSRAVIVLHDMGEHPDQQPVVHGLRIVLPQHGWTTVSIQLPLREMGASREDYYGLFDEARGRIQAGADYLRNRGAKNIALVGYGMGAAMAAYTLSQDSKGLDALATISLPLPDSALPQAQIGEFIKNIALPFLDVYAEFDLPEVADTARQRRMLGKDNPVYRQIRINGENHAYRHDPMMLIKRIYSWLALSLGPN</sequence>
<organism evidence="2 3">
    <name type="scientific">Methylomonas rivi</name>
    <dbReference type="NCBI Taxonomy" id="2952226"/>
    <lineage>
        <taxon>Bacteria</taxon>
        <taxon>Pseudomonadati</taxon>
        <taxon>Pseudomonadota</taxon>
        <taxon>Gammaproteobacteria</taxon>
        <taxon>Methylococcales</taxon>
        <taxon>Methylococcaceae</taxon>
        <taxon>Methylomonas</taxon>
    </lineage>
</organism>
<protein>
    <submittedName>
        <fullName evidence="2">Alpha/beta hydrolase family protein</fullName>
    </submittedName>
</protein>
<name>A0ABT1U1W8_9GAMM</name>
<dbReference type="GO" id="GO:0016787">
    <property type="term" value="F:hydrolase activity"/>
    <property type="evidence" value="ECO:0007669"/>
    <property type="project" value="UniProtKB-KW"/>
</dbReference>
<feature type="chain" id="PRO_5046585170" evidence="1">
    <location>
        <begin position="21"/>
        <end position="258"/>
    </location>
</feature>
<evidence type="ECO:0000313" key="3">
    <source>
        <dbReference type="Proteomes" id="UP001524586"/>
    </source>
</evidence>
<proteinExistence type="predicted"/>
<dbReference type="SUPFAM" id="SSF53474">
    <property type="entry name" value="alpha/beta-Hydrolases"/>
    <property type="match status" value="1"/>
</dbReference>
<feature type="signal peptide" evidence="1">
    <location>
        <begin position="1"/>
        <end position="20"/>
    </location>
</feature>
<dbReference type="RefSeq" id="WP_256613891.1">
    <property type="nucleotide sequence ID" value="NZ_JANIBK010000011.1"/>
</dbReference>